<sequence length="390" mass="42844">PYRLGAGGARHTLVAGHAKRLKTPLAYCNLVGGQDELVFDGGSFVTDANGDVTASAEYFREDILIADITLKKHPAARRDVIELGPGIKEKPEPRKKNRRGALSEDEEVYEALTLGVRDYAFKNGFDTAVIALSGGVDSALTTAVAVDALGPENVKTVYMPSPYSSPESESDARRLTKNLSSSGVEMMTLPIGGAMKEYDKALAGVFKGGEPGLAEENIQARIRGAMLMALSNKFGWLVLTTGNKSEIAVGYCTLYGDTVGGFAVLKDLFKTRVYRLCRWRNEKAGREIIPQSIIDKPPSAELRPGQLDTDSLPPYDLLDPILAEYIERDKNIDEIEKLGYSKRLVIDIIRMVDASEYKRRQGPMGVKITPKAFGRDRRTPVTCRFTDQYQ</sequence>
<evidence type="ECO:0000256" key="6">
    <source>
        <dbReference type="ARBA" id="ARBA00022840"/>
    </source>
</evidence>
<proteinExistence type="inferred from homology"/>
<dbReference type="Gene3D" id="3.40.50.620">
    <property type="entry name" value="HUPs"/>
    <property type="match status" value="1"/>
</dbReference>
<keyword evidence="10" id="KW-0808">Transferase</keyword>
<dbReference type="InterPro" id="IPR022310">
    <property type="entry name" value="NAD/GMP_synthase"/>
</dbReference>
<dbReference type="Pfam" id="PF00795">
    <property type="entry name" value="CN_hydrolase"/>
    <property type="match status" value="1"/>
</dbReference>
<dbReference type="SUPFAM" id="SSF56317">
    <property type="entry name" value="Carbon-nitrogen hydrolase"/>
    <property type="match status" value="1"/>
</dbReference>
<evidence type="ECO:0000256" key="3">
    <source>
        <dbReference type="ARBA" id="ARBA00012743"/>
    </source>
</evidence>
<gene>
    <name evidence="10" type="ORF">MNBD_NITROSPINAE04-1498</name>
</gene>
<dbReference type="SUPFAM" id="SSF52402">
    <property type="entry name" value="Adenine nucleotide alpha hydrolases-like"/>
    <property type="match status" value="1"/>
</dbReference>
<dbReference type="InterPro" id="IPR036526">
    <property type="entry name" value="C-N_Hydrolase_sf"/>
</dbReference>
<dbReference type="InterPro" id="IPR003694">
    <property type="entry name" value="NAD_synthase"/>
</dbReference>
<dbReference type="InterPro" id="IPR003010">
    <property type="entry name" value="C-N_Hydrolase"/>
</dbReference>
<dbReference type="GO" id="GO:0003952">
    <property type="term" value="F:NAD+ synthase (glutamine-hydrolyzing) activity"/>
    <property type="evidence" value="ECO:0007669"/>
    <property type="project" value="UniProtKB-EC"/>
</dbReference>
<keyword evidence="5" id="KW-0547">Nucleotide-binding</keyword>
<organism evidence="10">
    <name type="scientific">hydrothermal vent metagenome</name>
    <dbReference type="NCBI Taxonomy" id="652676"/>
    <lineage>
        <taxon>unclassified sequences</taxon>
        <taxon>metagenomes</taxon>
        <taxon>ecological metagenomes</taxon>
    </lineage>
</organism>
<feature type="non-terminal residue" evidence="10">
    <location>
        <position position="1"/>
    </location>
</feature>
<evidence type="ECO:0000256" key="5">
    <source>
        <dbReference type="ARBA" id="ARBA00022741"/>
    </source>
</evidence>
<dbReference type="FunFam" id="3.40.50.620:FF:000106">
    <property type="entry name" value="Glutamine-dependent NAD(+) synthetase"/>
    <property type="match status" value="1"/>
</dbReference>
<keyword evidence="6" id="KW-0067">ATP-binding</keyword>
<dbReference type="PANTHER" id="PTHR23090:SF9">
    <property type="entry name" value="GLUTAMINE-DEPENDENT NAD(+) SYNTHETASE"/>
    <property type="match status" value="1"/>
</dbReference>
<dbReference type="CDD" id="cd00553">
    <property type="entry name" value="NAD_synthase"/>
    <property type="match status" value="1"/>
</dbReference>
<dbReference type="InterPro" id="IPR014729">
    <property type="entry name" value="Rossmann-like_a/b/a_fold"/>
</dbReference>
<dbReference type="PIRSF" id="PIRSF006630">
    <property type="entry name" value="NADS_GAT"/>
    <property type="match status" value="1"/>
</dbReference>
<reference evidence="10" key="1">
    <citation type="submission" date="2018-06" db="EMBL/GenBank/DDBJ databases">
        <authorList>
            <person name="Zhirakovskaya E."/>
        </authorList>
    </citation>
    <scope>NUCLEOTIDE SEQUENCE</scope>
</reference>
<dbReference type="EC" id="6.3.5.1" evidence="3"/>
<evidence type="ECO:0000259" key="9">
    <source>
        <dbReference type="PROSITE" id="PS50263"/>
    </source>
</evidence>
<comment type="similarity">
    <text evidence="2">In the C-terminal section; belongs to the NAD synthetase family.</text>
</comment>
<evidence type="ECO:0000256" key="8">
    <source>
        <dbReference type="SAM" id="MobiDB-lite"/>
    </source>
</evidence>
<evidence type="ECO:0000256" key="1">
    <source>
        <dbReference type="ARBA" id="ARBA00005188"/>
    </source>
</evidence>
<feature type="region of interest" description="Disordered" evidence="8">
    <location>
        <begin position="82"/>
        <end position="103"/>
    </location>
</feature>
<dbReference type="Gene3D" id="3.60.110.10">
    <property type="entry name" value="Carbon-nitrogen hydrolase"/>
    <property type="match status" value="1"/>
</dbReference>
<dbReference type="NCBIfam" id="TIGR00552">
    <property type="entry name" value="nadE"/>
    <property type="match status" value="1"/>
</dbReference>
<protein>
    <recommendedName>
        <fullName evidence="3">NAD(+) synthase (glutamine-hydrolyzing)</fullName>
        <ecNumber evidence="3">6.3.5.1</ecNumber>
    </recommendedName>
</protein>
<keyword evidence="7" id="KW-0520">NAD</keyword>
<dbReference type="Pfam" id="PF02540">
    <property type="entry name" value="NAD_synthase"/>
    <property type="match status" value="1"/>
</dbReference>
<evidence type="ECO:0000313" key="10">
    <source>
        <dbReference type="EMBL" id="VAX21189.1"/>
    </source>
</evidence>
<evidence type="ECO:0000256" key="2">
    <source>
        <dbReference type="ARBA" id="ARBA00007145"/>
    </source>
</evidence>
<feature type="compositionally biased region" description="Basic and acidic residues" evidence="8">
    <location>
        <begin position="82"/>
        <end position="94"/>
    </location>
</feature>
<dbReference type="PROSITE" id="PS50263">
    <property type="entry name" value="CN_HYDROLASE"/>
    <property type="match status" value="1"/>
</dbReference>
<keyword evidence="10" id="KW-0315">Glutamine amidotransferase</keyword>
<dbReference type="EMBL" id="UOGA01000195">
    <property type="protein sequence ID" value="VAX21189.1"/>
    <property type="molecule type" value="Genomic_DNA"/>
</dbReference>
<dbReference type="GO" id="GO:0005524">
    <property type="term" value="F:ATP binding"/>
    <property type="evidence" value="ECO:0007669"/>
    <property type="project" value="UniProtKB-KW"/>
</dbReference>
<dbReference type="UniPathway" id="UPA00253">
    <property type="reaction ID" value="UER00334"/>
</dbReference>
<keyword evidence="4 10" id="KW-0436">Ligase</keyword>
<feature type="domain" description="CN hydrolase" evidence="9">
    <location>
        <begin position="1"/>
        <end position="70"/>
    </location>
</feature>
<dbReference type="GO" id="GO:0009435">
    <property type="term" value="P:NAD+ biosynthetic process"/>
    <property type="evidence" value="ECO:0007669"/>
    <property type="project" value="UniProtKB-UniPathway"/>
</dbReference>
<dbReference type="GO" id="GO:0016740">
    <property type="term" value="F:transferase activity"/>
    <property type="evidence" value="ECO:0007669"/>
    <property type="project" value="UniProtKB-KW"/>
</dbReference>
<name>A0A3B1BTD6_9ZZZZ</name>
<comment type="pathway">
    <text evidence="1">Cofactor biosynthesis; NAD(+) biosynthesis; NAD(+) from deamido-NAD(+) (L-Gln route): step 1/1.</text>
</comment>
<dbReference type="GO" id="GO:0004359">
    <property type="term" value="F:glutaminase activity"/>
    <property type="evidence" value="ECO:0007669"/>
    <property type="project" value="InterPro"/>
</dbReference>
<dbReference type="GO" id="GO:0005737">
    <property type="term" value="C:cytoplasm"/>
    <property type="evidence" value="ECO:0007669"/>
    <property type="project" value="InterPro"/>
</dbReference>
<dbReference type="InterPro" id="IPR014445">
    <property type="entry name" value="Gln-dep_NAD_synthase"/>
</dbReference>
<dbReference type="NCBIfam" id="NF010588">
    <property type="entry name" value="PRK13981.1"/>
    <property type="match status" value="1"/>
</dbReference>
<dbReference type="PANTHER" id="PTHR23090">
    <property type="entry name" value="NH 3 /GLUTAMINE-DEPENDENT NAD + SYNTHETASE"/>
    <property type="match status" value="1"/>
</dbReference>
<dbReference type="AlphaFoldDB" id="A0A3B1BTD6"/>
<evidence type="ECO:0000256" key="7">
    <source>
        <dbReference type="ARBA" id="ARBA00023027"/>
    </source>
</evidence>
<accession>A0A3B1BTD6</accession>
<evidence type="ECO:0000256" key="4">
    <source>
        <dbReference type="ARBA" id="ARBA00022598"/>
    </source>
</evidence>